<gene>
    <name evidence="4" type="ORF">JOE61_001331</name>
</gene>
<dbReference type="InterPro" id="IPR020084">
    <property type="entry name" value="NUDIX_hydrolase_CS"/>
</dbReference>
<evidence type="ECO:0000313" key="4">
    <source>
        <dbReference type="EMBL" id="MBM7507517.1"/>
    </source>
</evidence>
<accession>A0ABS2M8J5</accession>
<dbReference type="PROSITE" id="PS51462">
    <property type="entry name" value="NUDIX"/>
    <property type="match status" value="1"/>
</dbReference>
<evidence type="ECO:0000313" key="5">
    <source>
        <dbReference type="Proteomes" id="UP000732378"/>
    </source>
</evidence>
<dbReference type="EMBL" id="JAFBBZ010000001">
    <property type="protein sequence ID" value="MBM7507517.1"/>
    <property type="molecule type" value="Genomic_DNA"/>
</dbReference>
<dbReference type="PROSITE" id="PS00893">
    <property type="entry name" value="NUDIX_BOX"/>
    <property type="match status" value="1"/>
</dbReference>
<dbReference type="Gene3D" id="3.90.79.10">
    <property type="entry name" value="Nucleoside Triphosphate Pyrophosphohydrolase"/>
    <property type="match status" value="1"/>
</dbReference>
<sequence length="187" mass="20376">MTTPATSPVDTVSTDPHHGRFVVVPAAYVFLLRQGETGVEVLLQLRRGTGYMDGHWAAAAAGHVERGETAYDAAHREAREEIGVGDLDLEFVTAMHRTRGGEPIDERIDFFFTASTWSGEPRVVEPEKSAGLRWCALDGLDALPDPVVPHELAVLESLRRGTTSPYSTFGFDAATRTAQAPEEGRSR</sequence>
<comment type="cofactor">
    <cofactor evidence="1">
        <name>Mg(2+)</name>
        <dbReference type="ChEBI" id="CHEBI:18420"/>
    </cofactor>
</comment>
<evidence type="ECO:0000256" key="1">
    <source>
        <dbReference type="ARBA" id="ARBA00001946"/>
    </source>
</evidence>
<dbReference type="SUPFAM" id="SSF55811">
    <property type="entry name" value="Nudix"/>
    <property type="match status" value="1"/>
</dbReference>
<dbReference type="Proteomes" id="UP000732378">
    <property type="component" value="Unassembled WGS sequence"/>
</dbReference>
<keyword evidence="2" id="KW-0378">Hydrolase</keyword>
<protein>
    <submittedName>
        <fullName evidence="4">8-oxo-dGTP pyrophosphatase MutT (NUDIX family)</fullName>
    </submittedName>
</protein>
<dbReference type="PANTHER" id="PTHR43046">
    <property type="entry name" value="GDP-MANNOSE MANNOSYL HYDROLASE"/>
    <property type="match status" value="1"/>
</dbReference>
<evidence type="ECO:0000259" key="3">
    <source>
        <dbReference type="PROSITE" id="PS51462"/>
    </source>
</evidence>
<dbReference type="Pfam" id="PF00293">
    <property type="entry name" value="NUDIX"/>
    <property type="match status" value="1"/>
</dbReference>
<organism evidence="4 5">
    <name type="scientific">Nocardioides salarius</name>
    <dbReference type="NCBI Taxonomy" id="374513"/>
    <lineage>
        <taxon>Bacteria</taxon>
        <taxon>Bacillati</taxon>
        <taxon>Actinomycetota</taxon>
        <taxon>Actinomycetes</taxon>
        <taxon>Propionibacteriales</taxon>
        <taxon>Nocardioidaceae</taxon>
        <taxon>Nocardioides</taxon>
    </lineage>
</organism>
<evidence type="ECO:0000256" key="2">
    <source>
        <dbReference type="ARBA" id="ARBA00022801"/>
    </source>
</evidence>
<comment type="caution">
    <text evidence="4">The sequence shown here is derived from an EMBL/GenBank/DDBJ whole genome shotgun (WGS) entry which is preliminary data.</text>
</comment>
<feature type="domain" description="Nudix hydrolase" evidence="3">
    <location>
        <begin position="22"/>
        <end position="160"/>
    </location>
</feature>
<dbReference type="InterPro" id="IPR015797">
    <property type="entry name" value="NUDIX_hydrolase-like_dom_sf"/>
</dbReference>
<keyword evidence="5" id="KW-1185">Reference proteome</keyword>
<dbReference type="RefSeq" id="WP_193670132.1">
    <property type="nucleotide sequence ID" value="NZ_JACDTV010000012.1"/>
</dbReference>
<proteinExistence type="predicted"/>
<dbReference type="PANTHER" id="PTHR43046:SF16">
    <property type="entry name" value="ADP-RIBOSE PYROPHOSPHATASE YJHB-RELATED"/>
    <property type="match status" value="1"/>
</dbReference>
<dbReference type="InterPro" id="IPR000086">
    <property type="entry name" value="NUDIX_hydrolase_dom"/>
</dbReference>
<name>A0ABS2M8J5_9ACTN</name>
<reference evidence="4 5" key="1">
    <citation type="submission" date="2021-01" db="EMBL/GenBank/DDBJ databases">
        <title>Sequencing the genomes of 1000 actinobacteria strains.</title>
        <authorList>
            <person name="Klenk H.-P."/>
        </authorList>
    </citation>
    <scope>NUCLEOTIDE SEQUENCE [LARGE SCALE GENOMIC DNA]</scope>
    <source>
        <strain evidence="4 5">DSM 18239</strain>
    </source>
</reference>